<accession>A0A5C6DU26</accession>
<dbReference type="EMBL" id="SJPV01000003">
    <property type="protein sequence ID" value="TWU39795.1"/>
    <property type="molecule type" value="Genomic_DNA"/>
</dbReference>
<comment type="caution">
    <text evidence="1">The sequence shown here is derived from an EMBL/GenBank/DDBJ whole genome shotgun (WGS) entry which is preliminary data.</text>
</comment>
<protein>
    <submittedName>
        <fullName evidence="1">Uncharacterized protein</fullName>
    </submittedName>
</protein>
<organism evidence="1 2">
    <name type="scientific">Novipirellula artificiosorum</name>
    <dbReference type="NCBI Taxonomy" id="2528016"/>
    <lineage>
        <taxon>Bacteria</taxon>
        <taxon>Pseudomonadati</taxon>
        <taxon>Planctomycetota</taxon>
        <taxon>Planctomycetia</taxon>
        <taxon>Pirellulales</taxon>
        <taxon>Pirellulaceae</taxon>
        <taxon>Novipirellula</taxon>
    </lineage>
</organism>
<reference evidence="1 2" key="1">
    <citation type="submission" date="2019-02" db="EMBL/GenBank/DDBJ databases">
        <title>Deep-cultivation of Planctomycetes and their phenomic and genomic characterization uncovers novel biology.</title>
        <authorList>
            <person name="Wiegand S."/>
            <person name="Jogler M."/>
            <person name="Boedeker C."/>
            <person name="Pinto D."/>
            <person name="Vollmers J."/>
            <person name="Rivas-Marin E."/>
            <person name="Kohn T."/>
            <person name="Peeters S.H."/>
            <person name="Heuer A."/>
            <person name="Rast P."/>
            <person name="Oberbeckmann S."/>
            <person name="Bunk B."/>
            <person name="Jeske O."/>
            <person name="Meyerdierks A."/>
            <person name="Storesund J.E."/>
            <person name="Kallscheuer N."/>
            <person name="Luecker S."/>
            <person name="Lage O.M."/>
            <person name="Pohl T."/>
            <person name="Merkel B.J."/>
            <person name="Hornburger P."/>
            <person name="Mueller R.-W."/>
            <person name="Bruemmer F."/>
            <person name="Labrenz M."/>
            <person name="Spormann A.M."/>
            <person name="Op Den Camp H."/>
            <person name="Overmann J."/>
            <person name="Amann R."/>
            <person name="Jetten M.S.M."/>
            <person name="Mascher T."/>
            <person name="Medema M.H."/>
            <person name="Devos D.P."/>
            <person name="Kaster A.-K."/>
            <person name="Ovreas L."/>
            <person name="Rohde M."/>
            <person name="Galperin M.Y."/>
            <person name="Jogler C."/>
        </authorList>
    </citation>
    <scope>NUCLEOTIDE SEQUENCE [LARGE SCALE GENOMIC DNA]</scope>
    <source>
        <strain evidence="1 2">Poly41</strain>
    </source>
</reference>
<evidence type="ECO:0000313" key="1">
    <source>
        <dbReference type="EMBL" id="TWU39795.1"/>
    </source>
</evidence>
<evidence type="ECO:0000313" key="2">
    <source>
        <dbReference type="Proteomes" id="UP000319143"/>
    </source>
</evidence>
<name>A0A5C6DU26_9BACT</name>
<sequence>MGTTKPESKGLRYFPACAHRFGLRPPYSTYTVKGFVPSDVEANDKLPTSMEVDYVRIWERVK</sequence>
<proteinExistence type="predicted"/>
<dbReference type="Gene3D" id="2.60.120.200">
    <property type="match status" value="1"/>
</dbReference>
<dbReference type="AlphaFoldDB" id="A0A5C6DU26"/>
<dbReference type="Proteomes" id="UP000319143">
    <property type="component" value="Unassembled WGS sequence"/>
</dbReference>
<keyword evidence="2" id="KW-1185">Reference proteome</keyword>
<gene>
    <name evidence="1" type="ORF">Poly41_26510</name>
</gene>